<sequence length="323" mass="32769">MRRIVLLALLVLLVLAGLWSLAWHVLAGRLETAVAKAIAAPQGGVAIACGERSIAGFPFRLSVHCDHAGLQDGARGLTAAVAGVRASLGVYDPRAVALAFSAPAEIKARGLAAPVALDWEEATGRVGLRGDEASLAASGVSTGWKGMAVRIGALTARIAPADALVPPDASLTAHAASASVQAGGKEFPALDIDLSARIGAAPAALLSGGFDPRLEGLEIPDLRLALASPDLDAVVRGALQVTAGGVANGKLTLSVAEVDKLPQAVASLPQELRGFANAVVAGLLAFGRAGERDGKPVREVDLVVDQGKLSIAMFSAGRLPPLW</sequence>
<dbReference type="EMBL" id="SPKJ01000062">
    <property type="protein sequence ID" value="MYZ49177.1"/>
    <property type="molecule type" value="Genomic_DNA"/>
</dbReference>
<evidence type="ECO:0000313" key="2">
    <source>
        <dbReference type="Proteomes" id="UP000773614"/>
    </source>
</evidence>
<organism evidence="1 2">
    <name type="scientific">Propylenella binzhouense</name>
    <dbReference type="NCBI Taxonomy" id="2555902"/>
    <lineage>
        <taxon>Bacteria</taxon>
        <taxon>Pseudomonadati</taxon>
        <taxon>Pseudomonadota</taxon>
        <taxon>Alphaproteobacteria</taxon>
        <taxon>Hyphomicrobiales</taxon>
        <taxon>Propylenellaceae</taxon>
        <taxon>Propylenella</taxon>
    </lineage>
</organism>
<dbReference type="AlphaFoldDB" id="A0A964WUJ0"/>
<dbReference type="OrthoDB" id="7169664at2"/>
<protein>
    <submittedName>
        <fullName evidence="1">DUF2125 domain-containing protein</fullName>
    </submittedName>
</protein>
<reference evidence="1" key="1">
    <citation type="submission" date="2019-03" db="EMBL/GenBank/DDBJ databases">
        <title>Afifella sp. nov., isolated from activated sludge.</title>
        <authorList>
            <person name="Li Q."/>
            <person name="Liu Y."/>
        </authorList>
    </citation>
    <scope>NUCLEOTIDE SEQUENCE</scope>
    <source>
        <strain evidence="1">L72</strain>
    </source>
</reference>
<dbReference type="InterPro" id="IPR018666">
    <property type="entry name" value="DUF2125"/>
</dbReference>
<evidence type="ECO:0000313" key="1">
    <source>
        <dbReference type="EMBL" id="MYZ49177.1"/>
    </source>
</evidence>
<name>A0A964WUJ0_9HYPH</name>
<comment type="caution">
    <text evidence="1">The sequence shown here is derived from an EMBL/GenBank/DDBJ whole genome shotgun (WGS) entry which is preliminary data.</text>
</comment>
<dbReference type="RefSeq" id="WP_161141518.1">
    <property type="nucleotide sequence ID" value="NZ_SPKJ01000062.1"/>
</dbReference>
<dbReference type="Pfam" id="PF09898">
    <property type="entry name" value="DUF2125"/>
    <property type="match status" value="1"/>
</dbReference>
<proteinExistence type="predicted"/>
<accession>A0A964WUJ0</accession>
<gene>
    <name evidence="1" type="ORF">E4O86_15800</name>
</gene>
<keyword evidence="2" id="KW-1185">Reference proteome</keyword>
<dbReference type="Proteomes" id="UP000773614">
    <property type="component" value="Unassembled WGS sequence"/>
</dbReference>